<dbReference type="EMBL" id="CCNE01000013">
    <property type="protein sequence ID" value="CDX55438.1"/>
    <property type="molecule type" value="Genomic_DNA"/>
</dbReference>
<evidence type="ECO:0000313" key="2">
    <source>
        <dbReference type="Proteomes" id="UP000046122"/>
    </source>
</evidence>
<reference evidence="1 2" key="1">
    <citation type="submission" date="2014-08" db="EMBL/GenBank/DDBJ databases">
        <authorList>
            <person name="Moulin Lionel"/>
        </authorList>
    </citation>
    <scope>NUCLEOTIDE SEQUENCE [LARGE SCALE GENOMIC DNA]</scope>
</reference>
<gene>
    <name evidence="1" type="ORF">MPL3365_200050</name>
</gene>
<dbReference type="Proteomes" id="UP000046122">
    <property type="component" value="Unassembled WGS sequence"/>
</dbReference>
<evidence type="ECO:0000313" key="1">
    <source>
        <dbReference type="EMBL" id="CDX55438.1"/>
    </source>
</evidence>
<sequence>MGSLPDRRARQRRSMLESARSRLKAWTLAGIGTAAAIAVAGVLGAFGARHEPLPVLAPASQIDIGEWLLRPLKAYVTAEKYAYGTLLKPGGKALVLEVEMTNRTAKSTKDYFDVLQAGPTVVDPATKPFIVLTRDSTMSPGLHPGMPERMAYIWQLPDGAAVPASFDLTVIRKTYKPRDNLYGLPGWFNPTPAGTLTIPVGAGPAGADIQP</sequence>
<accession>A0A090G355</accession>
<dbReference type="AlphaFoldDB" id="A0A090G355"/>
<evidence type="ECO:0008006" key="3">
    <source>
        <dbReference type="Google" id="ProtNLM"/>
    </source>
</evidence>
<name>A0A090G355_MESPL</name>
<protein>
    <recommendedName>
        <fullName evidence="3">DUF4352 domain-containing protein</fullName>
    </recommendedName>
</protein>
<proteinExistence type="predicted"/>
<organism evidence="1 2">
    <name type="scientific">Mesorhizobium plurifarium</name>
    <dbReference type="NCBI Taxonomy" id="69974"/>
    <lineage>
        <taxon>Bacteria</taxon>
        <taxon>Pseudomonadati</taxon>
        <taxon>Pseudomonadota</taxon>
        <taxon>Alphaproteobacteria</taxon>
        <taxon>Hyphomicrobiales</taxon>
        <taxon>Phyllobacteriaceae</taxon>
        <taxon>Mesorhizobium</taxon>
    </lineage>
</organism>